<evidence type="ECO:0000256" key="3">
    <source>
        <dbReference type="HAMAP-Rule" id="MF_00032"/>
    </source>
</evidence>
<reference evidence="4 5" key="1">
    <citation type="journal article" date="2011" name="J. Bacteriol.">
        <title>Complete genome sequence of the thermoacidophilic crenarchaeon Thermoproteus uzoniensis 768-20.</title>
        <authorList>
            <person name="Mardanov A.V."/>
            <person name="Gumerov V.M."/>
            <person name="Beletsky A.V."/>
            <person name="Prokofeva M.I."/>
            <person name="Bonch-Osmolovskaya E.A."/>
            <person name="Ravin N.V."/>
            <person name="Skryabin K.G."/>
        </authorList>
    </citation>
    <scope>NUCLEOTIDE SEQUENCE [LARGE SCALE GENOMIC DNA]</scope>
    <source>
        <strain evidence="4 5">768-20</strain>
    </source>
</reference>
<reference key="2">
    <citation type="submission" date="2011-03" db="EMBL/GenBank/DDBJ databases">
        <title>Complete genome sequence of the thermoacidophilic crenarchaeon Thermoproteus uzoniensis 768-20.</title>
        <authorList>
            <person name="Mardanov A.V."/>
            <person name="Gumerov V.M."/>
            <person name="Beletsky A.V."/>
            <person name="Prokofeva M.I."/>
            <person name="Bonch-Osmolovskaya E.A."/>
            <person name="Ravin N.V."/>
            <person name="Skryabin K.G."/>
        </authorList>
    </citation>
    <scope>NUCLEOTIDE SEQUENCE</scope>
    <source>
        <strain>768-20</strain>
    </source>
</reference>
<dbReference type="GeneID" id="10361195"/>
<dbReference type="SMART" id="SM00654">
    <property type="entry name" value="eIF6"/>
    <property type="match status" value="1"/>
</dbReference>
<comment type="similarity">
    <text evidence="3">Belongs to the eIF-6 family.</text>
</comment>
<evidence type="ECO:0000256" key="1">
    <source>
        <dbReference type="ARBA" id="ARBA00022540"/>
    </source>
</evidence>
<dbReference type="Pfam" id="PF01912">
    <property type="entry name" value="eIF-6"/>
    <property type="match status" value="1"/>
</dbReference>
<dbReference type="eggNOG" id="arCOG04176">
    <property type="taxonomic scope" value="Archaea"/>
</dbReference>
<dbReference type="SUPFAM" id="SSF55909">
    <property type="entry name" value="Pentein"/>
    <property type="match status" value="1"/>
</dbReference>
<comment type="function">
    <text evidence="3">Binds to the 50S ribosomal subunit and prevents its association with the 30S ribosomal subunit to form the 70S initiation complex.</text>
</comment>
<dbReference type="InterPro" id="IPR002769">
    <property type="entry name" value="eIF6"/>
</dbReference>
<name>F2L323_THEU7</name>
<dbReference type="EMBL" id="CP002590">
    <property type="protein sequence ID" value="AEA13142.1"/>
    <property type="molecule type" value="Genomic_DNA"/>
</dbReference>
<dbReference type="STRING" id="999630.TUZN_1676"/>
<dbReference type="Gene3D" id="3.75.10.10">
    <property type="entry name" value="L-arginine/glycine Amidinotransferase, Chain A"/>
    <property type="match status" value="1"/>
</dbReference>
<keyword evidence="5" id="KW-1185">Reference proteome</keyword>
<sequence>MADVVPVKVFGSSSIGVYIVANNKMALVPPDVPEKIDDEVRNTLGDVVVRATVAKSPLLGIFVVMNDNGVLVPGIALEEEISMLKGLGLNVGVLHTKYTAIANLIVANNKAAVVSPILEPENRKIVADVLGVEVFVDSLSNSPLVGSLAVANSRGVLVAPDATDNDLRKLEKYLGVHADVGTVNRGRSFLRGGMVVNDRGALVGWETTGAEIMRILSTLFK</sequence>
<dbReference type="NCBIfam" id="TIGR00323">
    <property type="entry name" value="eIF-6"/>
    <property type="match status" value="1"/>
</dbReference>
<evidence type="ECO:0000256" key="2">
    <source>
        <dbReference type="ARBA" id="ARBA00022917"/>
    </source>
</evidence>
<protein>
    <recommendedName>
        <fullName evidence="3">Translation initiation factor 6</fullName>
        <shortName evidence="3">aIF-6</shortName>
    </recommendedName>
</protein>
<dbReference type="PIRSF" id="PIRSF006413">
    <property type="entry name" value="IF-6"/>
    <property type="match status" value="1"/>
</dbReference>
<dbReference type="PANTHER" id="PTHR10784">
    <property type="entry name" value="TRANSLATION INITIATION FACTOR 6"/>
    <property type="match status" value="1"/>
</dbReference>
<dbReference type="RefSeq" id="WP_013680477.1">
    <property type="nucleotide sequence ID" value="NC_015315.1"/>
</dbReference>
<dbReference type="GO" id="GO:0042256">
    <property type="term" value="P:cytosolic ribosome assembly"/>
    <property type="evidence" value="ECO:0007669"/>
    <property type="project" value="InterPro"/>
</dbReference>
<evidence type="ECO:0000313" key="5">
    <source>
        <dbReference type="Proteomes" id="UP000008138"/>
    </source>
</evidence>
<dbReference type="HAMAP" id="MF_00032">
    <property type="entry name" value="eIF_6"/>
    <property type="match status" value="1"/>
</dbReference>
<dbReference type="GO" id="GO:0003743">
    <property type="term" value="F:translation initiation factor activity"/>
    <property type="evidence" value="ECO:0007669"/>
    <property type="project" value="UniProtKB-UniRule"/>
</dbReference>
<keyword evidence="1 3" id="KW-0396">Initiation factor</keyword>
<evidence type="ECO:0000313" key="4">
    <source>
        <dbReference type="EMBL" id="AEA13142.1"/>
    </source>
</evidence>
<dbReference type="Proteomes" id="UP000008138">
    <property type="component" value="Chromosome"/>
</dbReference>
<dbReference type="KEGG" id="tuz:TUZN_1676"/>
<keyword evidence="2 3" id="KW-0648">Protein biosynthesis</keyword>
<dbReference type="NCBIfam" id="NF003126">
    <property type="entry name" value="PRK04046.1-1"/>
    <property type="match status" value="1"/>
</dbReference>
<accession>F2L323</accession>
<dbReference type="GO" id="GO:0043022">
    <property type="term" value="F:ribosome binding"/>
    <property type="evidence" value="ECO:0007669"/>
    <property type="project" value="InterPro"/>
</dbReference>
<dbReference type="HOGENOM" id="CLU_071894_1_0_2"/>
<gene>
    <name evidence="3" type="primary">eif6</name>
    <name evidence="4" type="ordered locus">TUZN_1676</name>
</gene>
<dbReference type="AlphaFoldDB" id="F2L323"/>
<organism evidence="4 5">
    <name type="scientific">Thermoproteus uzoniensis (strain 768-20)</name>
    <dbReference type="NCBI Taxonomy" id="999630"/>
    <lineage>
        <taxon>Archaea</taxon>
        <taxon>Thermoproteota</taxon>
        <taxon>Thermoprotei</taxon>
        <taxon>Thermoproteales</taxon>
        <taxon>Thermoproteaceae</taxon>
        <taxon>Thermoproteus</taxon>
    </lineage>
</organism>
<proteinExistence type="inferred from homology"/>
<dbReference type="OrthoDB" id="33582at2157"/>